<reference evidence="11" key="1">
    <citation type="submission" date="2017-01" db="EMBL/GenBank/DDBJ databases">
        <authorList>
            <person name="Varghese N."/>
            <person name="Submissions S."/>
        </authorList>
    </citation>
    <scope>NUCLEOTIDE SEQUENCE [LARGE SCALE GENOMIC DNA]</scope>
    <source>
        <strain evidence="11">DSM 29430</strain>
    </source>
</reference>
<evidence type="ECO:0000259" key="9">
    <source>
        <dbReference type="Pfam" id="PF00127"/>
    </source>
</evidence>
<feature type="binding site" evidence="7">
    <location>
        <position position="102"/>
    </location>
    <ligand>
        <name>Cu cation</name>
        <dbReference type="ChEBI" id="CHEBI:23378"/>
    </ligand>
</feature>
<dbReference type="Pfam" id="PF00127">
    <property type="entry name" value="Copper-bind"/>
    <property type="match status" value="1"/>
</dbReference>
<comment type="subcellular location">
    <subcellularLocation>
        <location evidence="1">Periplasm</location>
    </subcellularLocation>
</comment>
<keyword evidence="8" id="KW-0732">Signal</keyword>
<evidence type="ECO:0000313" key="10">
    <source>
        <dbReference type="EMBL" id="SIS91755.1"/>
    </source>
</evidence>
<evidence type="ECO:0000256" key="4">
    <source>
        <dbReference type="ARBA" id="ARBA00022764"/>
    </source>
</evidence>
<feature type="binding site" evidence="7">
    <location>
        <position position="99"/>
    </location>
    <ligand>
        <name>Cu cation</name>
        <dbReference type="ChEBI" id="CHEBI:23378"/>
    </ligand>
</feature>
<keyword evidence="4" id="KW-0574">Periplasm</keyword>
<feature type="binding site" evidence="7">
    <location>
        <position position="61"/>
    </location>
    <ligand>
        <name>Cu cation</name>
        <dbReference type="ChEBI" id="CHEBI:23378"/>
    </ligand>
</feature>
<dbReference type="GO" id="GO:0005507">
    <property type="term" value="F:copper ion binding"/>
    <property type="evidence" value="ECO:0007669"/>
    <property type="project" value="InterPro"/>
</dbReference>
<gene>
    <name evidence="10" type="ORF">SAMN05421759_106106</name>
</gene>
<dbReference type="SUPFAM" id="SSF49503">
    <property type="entry name" value="Cupredoxins"/>
    <property type="match status" value="1"/>
</dbReference>
<dbReference type="Proteomes" id="UP000186684">
    <property type="component" value="Unassembled WGS sequence"/>
</dbReference>
<evidence type="ECO:0000256" key="8">
    <source>
        <dbReference type="SAM" id="SignalP"/>
    </source>
</evidence>
<sequence length="148" mass="15500">MKRILMTATAAIALASPALAETIEIEMLNRDADGNNMVFGQELIEAEVGDVIRFVPTDKGHNAQSVDGAIPEGQEEFRGRINEAVEYEITEAGLTAVICQPHVGLGMAALIVAGGDTSNADAVLEARIPGRSGDKIEALVEEAQALGS</sequence>
<keyword evidence="5" id="KW-0249">Electron transport</keyword>
<keyword evidence="6 7" id="KW-0186">Copper</keyword>
<dbReference type="PRINTS" id="PR00155">
    <property type="entry name" value="AMICYANIN"/>
</dbReference>
<evidence type="ECO:0000256" key="1">
    <source>
        <dbReference type="ARBA" id="ARBA00004418"/>
    </source>
</evidence>
<feature type="domain" description="Blue (type 1) copper" evidence="9">
    <location>
        <begin position="31"/>
        <end position="112"/>
    </location>
</feature>
<evidence type="ECO:0000256" key="3">
    <source>
        <dbReference type="ARBA" id="ARBA00022723"/>
    </source>
</evidence>
<dbReference type="InterPro" id="IPR002386">
    <property type="entry name" value="Amicyanin/Pseudoazurin"/>
</dbReference>
<keyword evidence="2" id="KW-0813">Transport</keyword>
<dbReference type="RefSeq" id="WP_076448262.1">
    <property type="nucleotide sequence ID" value="NZ_FTOQ01000006.1"/>
</dbReference>
<evidence type="ECO:0000256" key="6">
    <source>
        <dbReference type="ARBA" id="ARBA00023008"/>
    </source>
</evidence>
<protein>
    <submittedName>
        <fullName evidence="10">Pseudoazurin</fullName>
    </submittedName>
</protein>
<dbReference type="InterPro" id="IPR001235">
    <property type="entry name" value="Copper_blue_Plastocyanin"/>
</dbReference>
<feature type="binding site" evidence="7">
    <location>
        <position position="107"/>
    </location>
    <ligand>
        <name>Cu cation</name>
        <dbReference type="ChEBI" id="CHEBI:23378"/>
    </ligand>
</feature>
<dbReference type="InterPro" id="IPR000923">
    <property type="entry name" value="BlueCu_1"/>
</dbReference>
<feature type="signal peptide" evidence="8">
    <location>
        <begin position="1"/>
        <end position="20"/>
    </location>
</feature>
<evidence type="ECO:0000313" key="11">
    <source>
        <dbReference type="Proteomes" id="UP000186684"/>
    </source>
</evidence>
<dbReference type="STRING" id="633194.SAMN05421759_106106"/>
<keyword evidence="3 7" id="KW-0479">Metal-binding</keyword>
<dbReference type="InterPro" id="IPR008972">
    <property type="entry name" value="Cupredoxin"/>
</dbReference>
<dbReference type="Gene3D" id="2.60.40.420">
    <property type="entry name" value="Cupredoxins - blue copper proteins"/>
    <property type="match status" value="1"/>
</dbReference>
<dbReference type="PRINTS" id="PR00156">
    <property type="entry name" value="COPPERBLUE"/>
</dbReference>
<name>A0A1N7N0B1_9RHOB</name>
<dbReference type="AlphaFoldDB" id="A0A1N7N0B1"/>
<dbReference type="GO" id="GO:0009055">
    <property type="term" value="F:electron transfer activity"/>
    <property type="evidence" value="ECO:0007669"/>
    <property type="project" value="InterPro"/>
</dbReference>
<proteinExistence type="predicted"/>
<organism evidence="10 11">
    <name type="scientific">Roseivivax lentus</name>
    <dbReference type="NCBI Taxonomy" id="633194"/>
    <lineage>
        <taxon>Bacteria</taxon>
        <taxon>Pseudomonadati</taxon>
        <taxon>Pseudomonadota</taxon>
        <taxon>Alphaproteobacteria</taxon>
        <taxon>Rhodobacterales</taxon>
        <taxon>Roseobacteraceae</taxon>
        <taxon>Roseivivax</taxon>
    </lineage>
</organism>
<dbReference type="OrthoDB" id="7510199at2"/>
<evidence type="ECO:0000256" key="7">
    <source>
        <dbReference type="PIRSR" id="PIRSR602386-1"/>
    </source>
</evidence>
<evidence type="ECO:0000256" key="5">
    <source>
        <dbReference type="ARBA" id="ARBA00022982"/>
    </source>
</evidence>
<comment type="cofactor">
    <cofactor evidence="7">
        <name>Cu cation</name>
        <dbReference type="ChEBI" id="CHEBI:23378"/>
    </cofactor>
    <text evidence="7">Binds 1 copper ion per subunit.</text>
</comment>
<dbReference type="GO" id="GO:0042597">
    <property type="term" value="C:periplasmic space"/>
    <property type="evidence" value="ECO:0007669"/>
    <property type="project" value="UniProtKB-SubCell"/>
</dbReference>
<evidence type="ECO:0000256" key="2">
    <source>
        <dbReference type="ARBA" id="ARBA00022448"/>
    </source>
</evidence>
<accession>A0A1N7N0B1</accession>
<keyword evidence="11" id="KW-1185">Reference proteome</keyword>
<dbReference type="EMBL" id="FTOQ01000006">
    <property type="protein sequence ID" value="SIS91755.1"/>
    <property type="molecule type" value="Genomic_DNA"/>
</dbReference>
<feature type="chain" id="PRO_5012139523" evidence="8">
    <location>
        <begin position="21"/>
        <end position="148"/>
    </location>
</feature>